<dbReference type="Proteomes" id="UP000003022">
    <property type="component" value="Unassembled WGS sequence"/>
</dbReference>
<reference evidence="2 3" key="1">
    <citation type="journal article" date="2011" name="J. Bacteriol.">
        <title>Draft genome sequence of the marine bacterium Streptomyces griseoaurantiacus M045, which produces novel manumycin-type antibiotics with a pABA core component.</title>
        <authorList>
            <person name="Li F."/>
            <person name="Jiang P."/>
            <person name="Zheng H."/>
            <person name="Wang S."/>
            <person name="Zhao G."/>
            <person name="Qin S."/>
            <person name="Liu Z."/>
        </authorList>
    </citation>
    <scope>NUCLEOTIDE SEQUENCE [LARGE SCALE GENOMIC DNA]</scope>
    <source>
        <strain evidence="2 3">M045</strain>
    </source>
</reference>
<evidence type="ECO:0000313" key="3">
    <source>
        <dbReference type="Proteomes" id="UP000003022"/>
    </source>
</evidence>
<feature type="compositionally biased region" description="Pro residues" evidence="1">
    <location>
        <begin position="322"/>
        <end position="338"/>
    </location>
</feature>
<dbReference type="EMBL" id="AEYX01000046">
    <property type="protein sequence ID" value="EGG43125.1"/>
    <property type="molecule type" value="Genomic_DNA"/>
</dbReference>
<evidence type="ECO:0000256" key="1">
    <source>
        <dbReference type="SAM" id="MobiDB-lite"/>
    </source>
</evidence>
<gene>
    <name evidence="2" type="ORF">SGM_6265</name>
</gene>
<feature type="region of interest" description="Disordered" evidence="1">
    <location>
        <begin position="1"/>
        <end position="27"/>
    </location>
</feature>
<feature type="region of interest" description="Disordered" evidence="1">
    <location>
        <begin position="299"/>
        <end position="338"/>
    </location>
</feature>
<organism evidence="2 3">
    <name type="scientific">Streptomyces griseoaurantiacus M045</name>
    <dbReference type="NCBI Taxonomy" id="996637"/>
    <lineage>
        <taxon>Bacteria</taxon>
        <taxon>Bacillati</taxon>
        <taxon>Actinomycetota</taxon>
        <taxon>Actinomycetes</taxon>
        <taxon>Kitasatosporales</taxon>
        <taxon>Streptomycetaceae</taxon>
        <taxon>Streptomyces</taxon>
        <taxon>Streptomyces aurantiacus group</taxon>
    </lineage>
</organism>
<proteinExistence type="predicted"/>
<comment type="caution">
    <text evidence="2">The sequence shown here is derived from an EMBL/GenBank/DDBJ whole genome shotgun (WGS) entry which is preliminary data.</text>
</comment>
<protein>
    <submittedName>
        <fullName evidence="2">Uncharacterized protein</fullName>
    </submittedName>
</protein>
<accession>F3NTG5</accession>
<keyword evidence="3" id="KW-1185">Reference proteome</keyword>
<dbReference type="AlphaFoldDB" id="F3NTG5"/>
<dbReference type="STRING" id="996637.SGM_6265"/>
<sequence>MSGQRVPGAEHLPGAHGVQEGQHRLLDAALPGHGHPVAAPAHGGLAAVVDRLGEVDHLPLAVLPRDLEDLLGGTAQPVHHTEGGETLARELQHDVVQQPALGARPHGDVVDRAGHQEPQGVHDVDEVVEDHRAGFLGQPDAVLLHQDQVPGMVGALDVAGRVPPVETDRQAGAALLGQRHQPLGVGQFVGEGLVDVGGHARLEKPRDELGVGGGGGVHEGRVQPLVQQRPQLGVALPGGKVQRVRDAGERGGRAGVQVQLDAGERAEHREVGLPRDVAESDAADLHRLSPPVFDAGSGEAYGAHPCGAFPVRPLPRAGSEPPELPGCIEPPPQRSWSR</sequence>
<evidence type="ECO:0000313" key="2">
    <source>
        <dbReference type="EMBL" id="EGG43125.1"/>
    </source>
</evidence>
<name>F3NTG5_9ACTN</name>